<protein>
    <submittedName>
        <fullName evidence="1">Uncharacterized protein</fullName>
    </submittedName>
</protein>
<dbReference type="RefSeq" id="WP_199468348.1">
    <property type="nucleotide sequence ID" value="NZ_JAEMNX010000010.1"/>
</dbReference>
<proteinExistence type="predicted"/>
<gene>
    <name evidence="1" type="ORF">I8J31_09955</name>
</gene>
<evidence type="ECO:0000313" key="2">
    <source>
        <dbReference type="Proteomes" id="UP000628710"/>
    </source>
</evidence>
<organism evidence="1 2">
    <name type="scientific">Marinomonas transparens</name>
    <dbReference type="NCBI Taxonomy" id="2795388"/>
    <lineage>
        <taxon>Bacteria</taxon>
        <taxon>Pseudomonadati</taxon>
        <taxon>Pseudomonadota</taxon>
        <taxon>Gammaproteobacteria</taxon>
        <taxon>Oceanospirillales</taxon>
        <taxon>Oceanospirillaceae</taxon>
        <taxon>Marinomonas</taxon>
    </lineage>
</organism>
<keyword evidence="2" id="KW-1185">Reference proteome</keyword>
<evidence type="ECO:0000313" key="1">
    <source>
        <dbReference type="EMBL" id="MBJ7537995.1"/>
    </source>
</evidence>
<reference evidence="1" key="1">
    <citation type="submission" date="2020-12" db="EMBL/GenBank/DDBJ databases">
        <title>Marinomonas arctica sp. nov., a psychrotolerant bacterium isolated from the Arctic.</title>
        <authorList>
            <person name="Zhang Y."/>
        </authorList>
    </citation>
    <scope>NUCLEOTIDE SEQUENCE</scope>
    <source>
        <strain evidence="1">C1424</strain>
    </source>
</reference>
<dbReference type="Proteomes" id="UP000628710">
    <property type="component" value="Unassembled WGS sequence"/>
</dbReference>
<dbReference type="AlphaFoldDB" id="A0A934JVD0"/>
<name>A0A934JVD0_9GAMM</name>
<dbReference type="EMBL" id="JAEMNX010000010">
    <property type="protein sequence ID" value="MBJ7537995.1"/>
    <property type="molecule type" value="Genomic_DNA"/>
</dbReference>
<accession>A0A934JVD0</accession>
<sequence length="106" mass="12361">MKKNFVLSHPKISYQRLIEMAKSDVKKYIKKERTKVLPEGADFWGFDCKFGQKPDSARVIHEGDINSNISSAQSQHWKSFYLEVVATPKTRIKRRDVDFEEGPEDE</sequence>
<dbReference type="Pfam" id="PF19669">
    <property type="entry name" value="DUF6172"/>
    <property type="match status" value="1"/>
</dbReference>
<comment type="caution">
    <text evidence="1">The sequence shown here is derived from an EMBL/GenBank/DDBJ whole genome shotgun (WGS) entry which is preliminary data.</text>
</comment>
<dbReference type="InterPro" id="IPR046170">
    <property type="entry name" value="DUF6172"/>
</dbReference>